<evidence type="ECO:0000313" key="11">
    <source>
        <dbReference type="EMBL" id="GGU45703.1"/>
    </source>
</evidence>
<evidence type="ECO:0000256" key="5">
    <source>
        <dbReference type="ARBA" id="ARBA00022691"/>
    </source>
</evidence>
<dbReference type="GO" id="GO:0005737">
    <property type="term" value="C:cytoplasm"/>
    <property type="evidence" value="ECO:0007669"/>
    <property type="project" value="UniProtKB-SubCell"/>
</dbReference>
<reference evidence="11" key="1">
    <citation type="journal article" date="2014" name="Int. J. Syst. Evol. Microbiol.">
        <title>Complete genome sequence of Corynebacterium casei LMG S-19264T (=DSM 44701T), isolated from a smear-ripened cheese.</title>
        <authorList>
            <consortium name="US DOE Joint Genome Institute (JGI-PGF)"/>
            <person name="Walter F."/>
            <person name="Albersmeier A."/>
            <person name="Kalinowski J."/>
            <person name="Ruckert C."/>
        </authorList>
    </citation>
    <scope>NUCLEOTIDE SEQUENCE</scope>
    <source>
        <strain evidence="11">JCM 4391</strain>
    </source>
</reference>
<evidence type="ECO:0000256" key="8">
    <source>
        <dbReference type="ARBA" id="ARBA00048449"/>
    </source>
</evidence>
<dbReference type="PROSITE" id="PS00600">
    <property type="entry name" value="AA_TRANSFER_CLASS_3"/>
    <property type="match status" value="1"/>
</dbReference>
<evidence type="ECO:0000256" key="10">
    <source>
        <dbReference type="HAMAP-Rule" id="MF_00834"/>
    </source>
</evidence>
<dbReference type="PANTHER" id="PTHR42684">
    <property type="entry name" value="ADENOSYLMETHIONINE-8-AMINO-7-OXONONANOATE AMINOTRANSFERASE"/>
    <property type="match status" value="1"/>
</dbReference>
<dbReference type="InterPro" id="IPR049704">
    <property type="entry name" value="Aminotrans_3_PPA_site"/>
</dbReference>
<dbReference type="FunFam" id="3.40.640.10:FF:000041">
    <property type="entry name" value="Adenosylmethionine-8-amino-7-oxononanoate aminotransferase"/>
    <property type="match status" value="1"/>
</dbReference>
<feature type="binding site" evidence="10">
    <location>
        <position position="250"/>
    </location>
    <ligand>
        <name>pyridoxal 5'-phosphate</name>
        <dbReference type="ChEBI" id="CHEBI:597326"/>
    </ligand>
</feature>
<comment type="subcellular location">
    <subcellularLocation>
        <location evidence="10">Cytoplasm</location>
    </subcellularLocation>
</comment>
<dbReference type="Gene3D" id="3.90.1150.10">
    <property type="entry name" value="Aspartate Aminotransferase, domain 1"/>
    <property type="match status" value="1"/>
</dbReference>
<comment type="pathway">
    <text evidence="2 10">Cofactor biosynthesis; biotin biosynthesis; 7,8-diaminononanoate from 8-amino-7-oxononanoate (SAM route): step 1/1.</text>
</comment>
<reference evidence="11" key="2">
    <citation type="submission" date="2020-09" db="EMBL/GenBank/DDBJ databases">
        <authorList>
            <person name="Sun Q."/>
            <person name="Ohkuma M."/>
        </authorList>
    </citation>
    <scope>NUCLEOTIDE SEQUENCE</scope>
    <source>
        <strain evidence="11">JCM 4391</strain>
    </source>
</reference>
<dbReference type="NCBIfam" id="TIGR00508">
    <property type="entry name" value="bioA"/>
    <property type="match status" value="1"/>
</dbReference>
<comment type="catalytic activity">
    <reaction evidence="8 10">
        <text>(8S)-8-amino-7-oxononanoate + S-adenosyl-L-methionine = S-adenosyl-4-methylsulfanyl-2-oxobutanoate + (7R,8S)-7,8-diammoniononanoate</text>
        <dbReference type="Rhea" id="RHEA:16861"/>
        <dbReference type="ChEBI" id="CHEBI:16490"/>
        <dbReference type="ChEBI" id="CHEBI:59789"/>
        <dbReference type="ChEBI" id="CHEBI:149468"/>
        <dbReference type="ChEBI" id="CHEBI:149469"/>
        <dbReference type="EC" id="2.6.1.62"/>
    </reaction>
</comment>
<feature type="binding site" evidence="10">
    <location>
        <begin position="313"/>
        <end position="314"/>
    </location>
    <ligand>
        <name>pyridoxal 5'-phosphate</name>
        <dbReference type="ChEBI" id="CHEBI:597326"/>
    </ligand>
</feature>
<proteinExistence type="inferred from homology"/>
<dbReference type="RefSeq" id="WP_189551990.1">
    <property type="nucleotide sequence ID" value="NZ_BMTP01000009.1"/>
</dbReference>
<feature type="binding site" evidence="10">
    <location>
        <position position="312"/>
    </location>
    <ligand>
        <name>substrate</name>
    </ligand>
</feature>
<evidence type="ECO:0000256" key="6">
    <source>
        <dbReference type="ARBA" id="ARBA00022756"/>
    </source>
</evidence>
<accession>A0A918M5S1</accession>
<comment type="caution">
    <text evidence="11">The sequence shown here is derived from an EMBL/GenBank/DDBJ whole genome shotgun (WGS) entry which is preliminary data.</text>
</comment>
<comment type="similarity">
    <text evidence="9 10">Belongs to the class-III pyridoxal-phosphate-dependent aminotransferase family. BioA subfamily.</text>
</comment>
<evidence type="ECO:0000256" key="9">
    <source>
        <dbReference type="ARBA" id="ARBA00060970"/>
    </source>
</evidence>
<dbReference type="EC" id="2.6.1.62" evidence="10"/>
<dbReference type="CDD" id="cd00610">
    <property type="entry name" value="OAT_like"/>
    <property type="match status" value="1"/>
</dbReference>
<dbReference type="GO" id="GO:0004015">
    <property type="term" value="F:adenosylmethionine-8-amino-7-oxononanoate transaminase activity"/>
    <property type="evidence" value="ECO:0007669"/>
    <property type="project" value="UniProtKB-UniRule"/>
</dbReference>
<feature type="binding site" evidence="10">
    <location>
        <position position="60"/>
    </location>
    <ligand>
        <name>substrate</name>
    </ligand>
</feature>
<dbReference type="InterPro" id="IPR005815">
    <property type="entry name" value="BioA"/>
</dbReference>
<dbReference type="Proteomes" id="UP000636661">
    <property type="component" value="Unassembled WGS sequence"/>
</dbReference>
<keyword evidence="5 10" id="KW-0949">S-adenosyl-L-methionine</keyword>
<keyword evidence="6 10" id="KW-0093">Biotin biosynthesis</keyword>
<dbReference type="AlphaFoldDB" id="A0A918M5S1"/>
<feature type="binding site" evidence="10">
    <location>
        <position position="279"/>
    </location>
    <ligand>
        <name>substrate</name>
    </ligand>
</feature>
<comment type="subunit">
    <text evidence="10">Homodimer.</text>
</comment>
<dbReference type="Pfam" id="PF00202">
    <property type="entry name" value="Aminotran_3"/>
    <property type="match status" value="1"/>
</dbReference>
<dbReference type="InterPro" id="IPR015424">
    <property type="entry name" value="PyrdxlP-dep_Trfase"/>
</dbReference>
<dbReference type="InterPro" id="IPR005814">
    <property type="entry name" value="Aminotrans_3"/>
</dbReference>
<evidence type="ECO:0000256" key="4">
    <source>
        <dbReference type="ARBA" id="ARBA00022679"/>
    </source>
</evidence>
<dbReference type="GO" id="GO:0030170">
    <property type="term" value="F:pyridoxal phosphate binding"/>
    <property type="evidence" value="ECO:0007669"/>
    <property type="project" value="UniProtKB-UniRule"/>
</dbReference>
<comment type="cofactor">
    <cofactor evidence="1 10">
        <name>pyridoxal 5'-phosphate</name>
        <dbReference type="ChEBI" id="CHEBI:597326"/>
    </cofactor>
</comment>
<evidence type="ECO:0000256" key="3">
    <source>
        <dbReference type="ARBA" id="ARBA00022576"/>
    </source>
</evidence>
<dbReference type="GO" id="GO:0009102">
    <property type="term" value="P:biotin biosynthetic process"/>
    <property type="evidence" value="ECO:0007669"/>
    <property type="project" value="UniProtKB-UniRule"/>
</dbReference>
<evidence type="ECO:0000256" key="2">
    <source>
        <dbReference type="ARBA" id="ARBA00005063"/>
    </source>
</evidence>
<gene>
    <name evidence="10 11" type="primary">bioA</name>
    <name evidence="11" type="ORF">GCM10010274_37260</name>
</gene>
<dbReference type="NCBIfam" id="NF004624">
    <property type="entry name" value="PRK05964.1"/>
    <property type="match status" value="1"/>
</dbReference>
<dbReference type="EMBL" id="BMTP01000009">
    <property type="protein sequence ID" value="GGU45703.1"/>
    <property type="molecule type" value="Genomic_DNA"/>
</dbReference>
<keyword evidence="12" id="KW-1185">Reference proteome</keyword>
<keyword evidence="3 10" id="KW-0032">Aminotransferase</keyword>
<dbReference type="InterPro" id="IPR015422">
    <property type="entry name" value="PyrdxlP-dep_Trfase_small"/>
</dbReference>
<feature type="binding site" evidence="10">
    <location>
        <position position="153"/>
    </location>
    <ligand>
        <name>substrate</name>
    </ligand>
</feature>
<dbReference type="SUPFAM" id="SSF53383">
    <property type="entry name" value="PLP-dependent transferases"/>
    <property type="match status" value="1"/>
</dbReference>
<feature type="binding site" evidence="10">
    <location>
        <position position="396"/>
    </location>
    <ligand>
        <name>substrate</name>
    </ligand>
</feature>
<organism evidence="11 12">
    <name type="scientific">Streptomyces lavendofoliae</name>
    <dbReference type="NCBI Taxonomy" id="67314"/>
    <lineage>
        <taxon>Bacteria</taxon>
        <taxon>Bacillati</taxon>
        <taxon>Actinomycetota</taxon>
        <taxon>Actinomycetes</taxon>
        <taxon>Kitasatosporales</taxon>
        <taxon>Streptomycetaceae</taxon>
        <taxon>Streptomyces</taxon>
    </lineage>
</organism>
<evidence type="ECO:0000256" key="7">
    <source>
        <dbReference type="ARBA" id="ARBA00022898"/>
    </source>
</evidence>
<comment type="function">
    <text evidence="10">Catalyzes the transfer of the alpha-amino group from S-adenosyl-L-methionine (SAM) to 7-keto-8-aminopelargonic acid (KAPA) to form 7,8-diaminopelargonic acid (DAPA). It is the only aminotransferase known to utilize SAM as an amino donor.</text>
</comment>
<feature type="modified residue" description="N6-(pyridoxal phosphate)lysine" evidence="10">
    <location>
        <position position="279"/>
    </location>
</feature>
<feature type="binding site" evidence="10">
    <location>
        <begin position="120"/>
        <end position="121"/>
    </location>
    <ligand>
        <name>pyridoxal 5'-phosphate</name>
        <dbReference type="ChEBI" id="CHEBI:597326"/>
    </ligand>
</feature>
<dbReference type="PANTHER" id="PTHR42684:SF17">
    <property type="entry name" value="ADENOSYLMETHIONINE-8-AMINO-7-OXONONANOATE AMINOTRANSFERASE"/>
    <property type="match status" value="1"/>
</dbReference>
<keyword evidence="10" id="KW-0963">Cytoplasm</keyword>
<dbReference type="InterPro" id="IPR015421">
    <property type="entry name" value="PyrdxlP-dep_Trfase_major"/>
</dbReference>
<dbReference type="Gene3D" id="3.40.640.10">
    <property type="entry name" value="Type I PLP-dependent aspartate aminotransferase-like (Major domain)"/>
    <property type="match status" value="1"/>
</dbReference>
<name>A0A918M5S1_9ACTN</name>
<evidence type="ECO:0000256" key="1">
    <source>
        <dbReference type="ARBA" id="ARBA00001933"/>
    </source>
</evidence>
<dbReference type="HAMAP" id="MF_00834">
    <property type="entry name" value="BioA"/>
    <property type="match status" value="1"/>
</dbReference>
<evidence type="ECO:0000313" key="12">
    <source>
        <dbReference type="Proteomes" id="UP000636661"/>
    </source>
</evidence>
<keyword evidence="4 10" id="KW-0808">Transferase</keyword>
<feature type="site" description="Participates in the substrate recognition with KAPA and in a stacking interaction with the adenine ring of SAM" evidence="10">
    <location>
        <position position="21"/>
    </location>
</feature>
<protein>
    <recommendedName>
        <fullName evidence="10">Adenosylmethionine-8-amino-7-oxononanoate aminotransferase</fullName>
        <ecNumber evidence="10">2.6.1.62</ecNumber>
    </recommendedName>
    <alternativeName>
        <fullName evidence="10">7,8-diamino-pelargonic acid aminotransferase</fullName>
        <shortName evidence="10">DAPA AT</shortName>
        <shortName evidence="10">DAPA aminotransferase</shortName>
    </alternativeName>
    <alternativeName>
        <fullName evidence="10">7,8-diaminononanoate synthase</fullName>
        <shortName evidence="10">DANS</shortName>
    </alternativeName>
    <alternativeName>
        <fullName evidence="10">Diaminopelargonic acid synthase</fullName>
    </alternativeName>
</protein>
<sequence>MREVDAAELIALDRAHVWHPYGPMPGRTDPLVVESAAGVRLRLAVPAQGREELVDGMSSWWSAVHGYNHPVLNEAARGQLDRMSHVMFGGLTHEPAVRLAARLVEITPEPLRHVFLSDSGSVAVEVAVKMCLQFWRSVGRPAKRRLLTWRGGYHGDTWQPMSVCDPEGGMHELWSGALPRQVFVGPPPVAYEESYAEELRASVGRHADELAAVIVEPVVQGAGGMRFHDPAYLRVLREACDEHDVLLVFDEIATGFGRTGTLFAAEHARVAPDVMCLGKALTGGYLSLAATLCTSRVADGISRGEVPVLAHGPTFMGNPLATAVACASIDLLLGQDWAREVGRIERGLREGLAPASGLPGVRDVRVLGAIGVVQLDRPVDVAAATAAAVREGVWLRPFRDLVYVMPPYITGDDDVARICRGVVAAAREG</sequence>
<keyword evidence="7 10" id="KW-0663">Pyridoxal phosphate</keyword>